<dbReference type="PANTHER" id="PTHR42879">
    <property type="entry name" value="3-OXOACYL-(ACYL-CARRIER-PROTEIN) REDUCTASE"/>
    <property type="match status" value="1"/>
</dbReference>
<evidence type="ECO:0000256" key="1">
    <source>
        <dbReference type="ARBA" id="ARBA00006484"/>
    </source>
</evidence>
<dbReference type="SUPFAM" id="SSF51735">
    <property type="entry name" value="NAD(P)-binding Rossmann-fold domains"/>
    <property type="match status" value="1"/>
</dbReference>
<dbReference type="InterPro" id="IPR002347">
    <property type="entry name" value="SDR_fam"/>
</dbReference>
<dbReference type="Pfam" id="PF13561">
    <property type="entry name" value="adh_short_C2"/>
    <property type="match status" value="1"/>
</dbReference>
<comment type="similarity">
    <text evidence="1">Belongs to the short-chain dehydrogenases/reductases (SDR) family.</text>
</comment>
<keyword evidence="3" id="KW-1185">Reference proteome</keyword>
<evidence type="ECO:0000313" key="2">
    <source>
        <dbReference type="EMBL" id="SEM05055.1"/>
    </source>
</evidence>
<dbReference type="PANTHER" id="PTHR42879:SF2">
    <property type="entry name" value="3-OXOACYL-[ACYL-CARRIER-PROTEIN] REDUCTASE FABG"/>
    <property type="match status" value="1"/>
</dbReference>
<sequence length="69" mass="7233">MLTSGATRTPPTAAATDDPAVRDYIASMLPMGRWGEAREIAQTVRLLASDASSYITGEKITVDGGLAHV</sequence>
<dbReference type="Gene3D" id="3.40.50.720">
    <property type="entry name" value="NAD(P)-binding Rossmann-like Domain"/>
    <property type="match status" value="1"/>
</dbReference>
<organism evidence="2 3">
    <name type="scientific">Paraburkholderia caballeronis</name>
    <dbReference type="NCBI Taxonomy" id="416943"/>
    <lineage>
        <taxon>Bacteria</taxon>
        <taxon>Pseudomonadati</taxon>
        <taxon>Pseudomonadota</taxon>
        <taxon>Betaproteobacteria</taxon>
        <taxon>Burkholderiales</taxon>
        <taxon>Burkholderiaceae</taxon>
        <taxon>Paraburkholderia</taxon>
    </lineage>
</organism>
<accession>A0A1H7V883</accession>
<dbReference type="Proteomes" id="UP000199120">
    <property type="component" value="Unassembled WGS sequence"/>
</dbReference>
<dbReference type="InterPro" id="IPR036291">
    <property type="entry name" value="NAD(P)-bd_dom_sf"/>
</dbReference>
<dbReference type="EMBL" id="FOAJ01000023">
    <property type="protein sequence ID" value="SEM05055.1"/>
    <property type="molecule type" value="Genomic_DNA"/>
</dbReference>
<proteinExistence type="inferred from homology"/>
<dbReference type="AlphaFoldDB" id="A0A1H7V883"/>
<evidence type="ECO:0000313" key="3">
    <source>
        <dbReference type="Proteomes" id="UP000199120"/>
    </source>
</evidence>
<dbReference type="InterPro" id="IPR050259">
    <property type="entry name" value="SDR"/>
</dbReference>
<gene>
    <name evidence="2" type="ORF">SAMN05192542_12321</name>
</gene>
<protein>
    <submittedName>
        <fullName evidence="2">Glucose 1-dehydrogenase/3-oxoacyl-[acyl-carrier protein] reductase</fullName>
    </submittedName>
</protein>
<name>A0A1H7V883_9BURK</name>
<reference evidence="3" key="1">
    <citation type="submission" date="2016-10" db="EMBL/GenBank/DDBJ databases">
        <authorList>
            <person name="Varghese N."/>
            <person name="Submissions S."/>
        </authorList>
    </citation>
    <scope>NUCLEOTIDE SEQUENCE [LARGE SCALE GENOMIC DNA]</scope>
    <source>
        <strain evidence="3">LMG 26416</strain>
    </source>
</reference>